<keyword evidence="3 13" id="KW-0812">Transmembrane</keyword>
<evidence type="ECO:0000256" key="12">
    <source>
        <dbReference type="SAM" id="MobiDB-lite"/>
    </source>
</evidence>
<evidence type="ECO:0000313" key="16">
    <source>
        <dbReference type="EMBL" id="KAK7500653.1"/>
    </source>
</evidence>
<evidence type="ECO:0000256" key="5">
    <source>
        <dbReference type="ARBA" id="ARBA00022737"/>
    </source>
</evidence>
<feature type="domain" description="Cadherin" evidence="15">
    <location>
        <begin position="261"/>
        <end position="367"/>
    </location>
</feature>
<dbReference type="Pfam" id="PF00028">
    <property type="entry name" value="Cadherin"/>
    <property type="match status" value="6"/>
</dbReference>
<sequence>MRQSSRRSCLTMENSAIILLLLCLLASPASSQTADIEVRVLEEEPEGTFVANVSAYGSLFQDVAPENRFRLEFAILDKASFPASLFKIDASTGVISMARRLDREYICDTTNDCFVEFNVAIQGTQDLSFSNVASVKVIVDDVNDNSPNFPADQVFLEISEGAKVGTVLKLSGPQDLDSLPNNTIQRYESTLTDGVFTVSATKNPDGTSIINLRLEEVLDRETVEEYNFNIIAYDGGDPPRSDFLKVSIQVTDENDNAPVFQNHSYVVDIREDMEVGSEVVQIQALDKDAGEFGLVQYRFSSLRSEVIDRVFAINSSTGVISLKSRPQTGDSQYKLVVEAFDGGNPPSVVQKVVTINVLNTGNNRPIVRIVTVEGESSEIQLPESATKDAFVAFVNVEDTDEGENGDVTCAMRTTAQFRLEELRNKGYKVLLNLPIDREIVPAYTATIVCNDNGTPPMTTETTFKVIITDVNDNSPVFGLVGFAATVDENNAVGQYLLQVTASDRDTGNNAVITYGFLEPEARNWLSIHPQTGVVTAAVNLDRETTPVLRYTVTAVDGGETALTGTARLTVTVRDVNDNYPQLLHTPYRYNVTEAAETDHVVGVMVAEDADGERNGEVEFFFAGSVSGDIPFTVLRNGTITVSGVLDRETADTHVFTVLARDRGSIPKSNSTQVIIKVTDINDNLPVILFPTNANHSVVITTPPEQGIVLGRVIAYDADEGDASSLVYSIHSGDDDAVFAIDPETGRISLKALERLKNPYVYELVLRVSDNGDPPLNSTTHLQVEVNFPNASFSGSHEDRTRAEAEQSRDSYVIIVGVIGGATLVLSGIIIGAILFVLRSERQRKARDNEMFKNDYSPPKAGVPYDDDTKIPKSPSSMKSSQSDLSSNGVILSPKGLPQKPDVQKKVSFSLDEPDAEVRQIQSRETSASLPPPVVFPEADAGGMWKRLVSAIHQPKTKAVYCEISMYDPPPRPIDHVTFDVTTFRCSNQGGRRGDNDDPLAGPVTRPDDINSDTSGESATSDSGKGASDDDIHLDTSLDKHAGTHAPHYVNTANLRQQAADPYKPPAFTVGPFRQGQHQGQGQHHQGQRSSASRPRFLHTGSYHEGRSDNFRKQQPRYHNQYPQQRYQPVSLHPEAPPRRQSGSRHSLDFVENRNYGLPPRPASSMSYQRQGSAMSVDDDASTTTSGSYTISPDELRLDGLVSPDVIV</sequence>
<feature type="domain" description="Cadherin" evidence="15">
    <location>
        <begin position="32"/>
        <end position="149"/>
    </location>
</feature>
<feature type="transmembrane region" description="Helical" evidence="13">
    <location>
        <begin position="811"/>
        <end position="837"/>
    </location>
</feature>
<evidence type="ECO:0000256" key="2">
    <source>
        <dbReference type="ARBA" id="ARBA00022475"/>
    </source>
</evidence>
<organism evidence="16 17">
    <name type="scientific">Batillaria attramentaria</name>
    <dbReference type="NCBI Taxonomy" id="370345"/>
    <lineage>
        <taxon>Eukaryota</taxon>
        <taxon>Metazoa</taxon>
        <taxon>Spiralia</taxon>
        <taxon>Lophotrochozoa</taxon>
        <taxon>Mollusca</taxon>
        <taxon>Gastropoda</taxon>
        <taxon>Caenogastropoda</taxon>
        <taxon>Sorbeoconcha</taxon>
        <taxon>Cerithioidea</taxon>
        <taxon>Batillariidae</taxon>
        <taxon>Batillaria</taxon>
    </lineage>
</organism>
<protein>
    <recommendedName>
        <fullName evidence="15">Cadherin domain-containing protein</fullName>
    </recommendedName>
</protein>
<feature type="chain" id="PRO_5044800713" description="Cadherin domain-containing protein" evidence="14">
    <location>
        <begin position="32"/>
        <end position="1207"/>
    </location>
</feature>
<accession>A0ABD0LN68</accession>
<comment type="caution">
    <text evidence="16">The sequence shown here is derived from an EMBL/GenBank/DDBJ whole genome shotgun (WGS) entry which is preliminary data.</text>
</comment>
<dbReference type="CDD" id="cd11304">
    <property type="entry name" value="Cadherin_repeat"/>
    <property type="match status" value="7"/>
</dbReference>
<feature type="compositionally biased region" description="Low complexity" evidence="12">
    <location>
        <begin position="873"/>
        <end position="886"/>
    </location>
</feature>
<dbReference type="SUPFAM" id="SSF49313">
    <property type="entry name" value="Cadherin-like"/>
    <property type="match status" value="7"/>
</dbReference>
<evidence type="ECO:0000256" key="4">
    <source>
        <dbReference type="ARBA" id="ARBA00022729"/>
    </source>
</evidence>
<name>A0ABD0LN68_9CAEN</name>
<keyword evidence="6 11" id="KW-0106">Calcium</keyword>
<dbReference type="GO" id="GO:0005509">
    <property type="term" value="F:calcium ion binding"/>
    <property type="evidence" value="ECO:0007669"/>
    <property type="project" value="UniProtKB-UniRule"/>
</dbReference>
<dbReference type="InterPro" id="IPR013164">
    <property type="entry name" value="Cadherin_N"/>
</dbReference>
<gene>
    <name evidence="16" type="ORF">BaRGS_00008228</name>
</gene>
<dbReference type="PROSITE" id="PS50268">
    <property type="entry name" value="CADHERIN_2"/>
    <property type="match status" value="7"/>
</dbReference>
<dbReference type="FunFam" id="2.60.40.60:FF:000002">
    <property type="entry name" value="Protocadherin alpha 2"/>
    <property type="match status" value="1"/>
</dbReference>
<keyword evidence="4 14" id="KW-0732">Signal</keyword>
<dbReference type="PRINTS" id="PR00205">
    <property type="entry name" value="CADHERIN"/>
</dbReference>
<feature type="compositionally biased region" description="Polar residues" evidence="12">
    <location>
        <begin position="1011"/>
        <end position="1022"/>
    </location>
</feature>
<feature type="domain" description="Cadherin" evidence="15">
    <location>
        <begin position="691"/>
        <end position="785"/>
    </location>
</feature>
<keyword evidence="8 13" id="KW-1133">Transmembrane helix</keyword>
<evidence type="ECO:0000313" key="17">
    <source>
        <dbReference type="Proteomes" id="UP001519460"/>
    </source>
</evidence>
<dbReference type="FunFam" id="2.60.40.60:FF:000004">
    <property type="entry name" value="Protocadherin 1 gamma 2"/>
    <property type="match status" value="1"/>
</dbReference>
<dbReference type="FunFam" id="2.60.40.60:FF:000020">
    <property type="entry name" value="Dachsous cadherin-related 1b"/>
    <property type="match status" value="1"/>
</dbReference>
<keyword evidence="5" id="KW-0677">Repeat</keyword>
<feature type="domain" description="Cadherin" evidence="15">
    <location>
        <begin position="150"/>
        <end position="260"/>
    </location>
</feature>
<evidence type="ECO:0000256" key="8">
    <source>
        <dbReference type="ARBA" id="ARBA00022989"/>
    </source>
</evidence>
<feature type="region of interest" description="Disordered" evidence="12">
    <location>
        <begin position="985"/>
        <end position="1038"/>
    </location>
</feature>
<dbReference type="GO" id="GO:0005886">
    <property type="term" value="C:plasma membrane"/>
    <property type="evidence" value="ECO:0007669"/>
    <property type="project" value="UniProtKB-SubCell"/>
</dbReference>
<dbReference type="AlphaFoldDB" id="A0ABD0LN68"/>
<dbReference type="InterPro" id="IPR002126">
    <property type="entry name" value="Cadherin-like_dom"/>
</dbReference>
<evidence type="ECO:0000256" key="13">
    <source>
        <dbReference type="SAM" id="Phobius"/>
    </source>
</evidence>
<dbReference type="Pfam" id="PF08266">
    <property type="entry name" value="Cadherin_2"/>
    <property type="match status" value="1"/>
</dbReference>
<feature type="compositionally biased region" description="Low complexity" evidence="12">
    <location>
        <begin position="1074"/>
        <end position="1084"/>
    </location>
</feature>
<dbReference type="PANTHER" id="PTHR24028:SF328">
    <property type="entry name" value="CADHERIN-3"/>
    <property type="match status" value="1"/>
</dbReference>
<evidence type="ECO:0000256" key="1">
    <source>
        <dbReference type="ARBA" id="ARBA00004251"/>
    </source>
</evidence>
<dbReference type="FunFam" id="2.60.40.60:FF:000092">
    <property type="entry name" value="Protocadherin 8"/>
    <property type="match status" value="2"/>
</dbReference>
<dbReference type="Proteomes" id="UP001519460">
    <property type="component" value="Unassembled WGS sequence"/>
</dbReference>
<evidence type="ECO:0000256" key="9">
    <source>
        <dbReference type="ARBA" id="ARBA00023136"/>
    </source>
</evidence>
<evidence type="ECO:0000256" key="10">
    <source>
        <dbReference type="ARBA" id="ARBA00023180"/>
    </source>
</evidence>
<keyword evidence="7" id="KW-0130">Cell adhesion</keyword>
<keyword evidence="9 13" id="KW-0472">Membrane</keyword>
<keyword evidence="17" id="KW-1185">Reference proteome</keyword>
<proteinExistence type="predicted"/>
<feature type="compositionally biased region" description="Basic and acidic residues" evidence="12">
    <location>
        <begin position="1101"/>
        <end position="1111"/>
    </location>
</feature>
<feature type="domain" description="Cadherin" evidence="15">
    <location>
        <begin position="583"/>
        <end position="687"/>
    </location>
</feature>
<dbReference type="PANTHER" id="PTHR24028">
    <property type="entry name" value="CADHERIN-87A"/>
    <property type="match status" value="1"/>
</dbReference>
<keyword evidence="10" id="KW-0325">Glycoprotein</keyword>
<dbReference type="InterPro" id="IPR050174">
    <property type="entry name" value="Protocadherin/Cadherin-CA"/>
</dbReference>
<feature type="region of interest" description="Disordered" evidence="12">
    <location>
        <begin position="1127"/>
        <end position="1189"/>
    </location>
</feature>
<dbReference type="GO" id="GO:0007155">
    <property type="term" value="P:cell adhesion"/>
    <property type="evidence" value="ECO:0007669"/>
    <property type="project" value="UniProtKB-KW"/>
</dbReference>
<feature type="region of interest" description="Disordered" evidence="12">
    <location>
        <begin position="1061"/>
        <end position="1112"/>
    </location>
</feature>
<keyword evidence="2" id="KW-1003">Cell membrane</keyword>
<comment type="subcellular location">
    <subcellularLocation>
        <location evidence="1">Cell membrane</location>
        <topology evidence="1">Single-pass type I membrane protein</topology>
    </subcellularLocation>
</comment>
<reference evidence="16 17" key="1">
    <citation type="journal article" date="2023" name="Sci. Data">
        <title>Genome assembly of the Korean intertidal mud-creeper Batillaria attramentaria.</title>
        <authorList>
            <person name="Patra A.K."/>
            <person name="Ho P.T."/>
            <person name="Jun S."/>
            <person name="Lee S.J."/>
            <person name="Kim Y."/>
            <person name="Won Y.J."/>
        </authorList>
    </citation>
    <scope>NUCLEOTIDE SEQUENCE [LARGE SCALE GENOMIC DNA]</scope>
    <source>
        <strain evidence="16">Wonlab-2016</strain>
    </source>
</reference>
<feature type="signal peptide" evidence="14">
    <location>
        <begin position="1"/>
        <end position="31"/>
    </location>
</feature>
<evidence type="ECO:0000256" key="14">
    <source>
        <dbReference type="SAM" id="SignalP"/>
    </source>
</evidence>
<dbReference type="InterPro" id="IPR015919">
    <property type="entry name" value="Cadherin-like_sf"/>
</dbReference>
<evidence type="ECO:0000259" key="15">
    <source>
        <dbReference type="PROSITE" id="PS50268"/>
    </source>
</evidence>
<feature type="domain" description="Cadherin" evidence="15">
    <location>
        <begin position="373"/>
        <end position="477"/>
    </location>
</feature>
<evidence type="ECO:0000256" key="11">
    <source>
        <dbReference type="PROSITE-ProRule" id="PRU00043"/>
    </source>
</evidence>
<dbReference type="PROSITE" id="PS00232">
    <property type="entry name" value="CADHERIN_1"/>
    <property type="match status" value="4"/>
</dbReference>
<dbReference type="SMART" id="SM00112">
    <property type="entry name" value="CA"/>
    <property type="match status" value="7"/>
</dbReference>
<evidence type="ECO:0000256" key="7">
    <source>
        <dbReference type="ARBA" id="ARBA00022889"/>
    </source>
</evidence>
<dbReference type="Gene3D" id="2.60.40.60">
    <property type="entry name" value="Cadherins"/>
    <property type="match status" value="7"/>
</dbReference>
<feature type="compositionally biased region" description="Basic and acidic residues" evidence="12">
    <location>
        <begin position="1026"/>
        <end position="1038"/>
    </location>
</feature>
<feature type="domain" description="Cadherin" evidence="15">
    <location>
        <begin position="484"/>
        <end position="582"/>
    </location>
</feature>
<feature type="compositionally biased region" description="Polar residues" evidence="12">
    <location>
        <begin position="1163"/>
        <end position="1173"/>
    </location>
</feature>
<feature type="region of interest" description="Disordered" evidence="12">
    <location>
        <begin position="848"/>
        <end position="901"/>
    </location>
</feature>
<dbReference type="InterPro" id="IPR020894">
    <property type="entry name" value="Cadherin_CS"/>
</dbReference>
<dbReference type="FunFam" id="2.60.40.60:FF:000007">
    <property type="entry name" value="Protocadherin alpha 2"/>
    <property type="match status" value="1"/>
</dbReference>
<evidence type="ECO:0000256" key="3">
    <source>
        <dbReference type="ARBA" id="ARBA00022692"/>
    </source>
</evidence>
<dbReference type="EMBL" id="JACVVK020000036">
    <property type="protein sequence ID" value="KAK7500653.1"/>
    <property type="molecule type" value="Genomic_DNA"/>
</dbReference>
<evidence type="ECO:0000256" key="6">
    <source>
        <dbReference type="ARBA" id="ARBA00022837"/>
    </source>
</evidence>